<feature type="compositionally biased region" description="Basic and acidic residues" evidence="7">
    <location>
        <begin position="39"/>
        <end position="54"/>
    </location>
</feature>
<dbReference type="EMBL" id="WOCD01000005">
    <property type="protein sequence ID" value="MUH73296.1"/>
    <property type="molecule type" value="Genomic_DNA"/>
</dbReference>
<evidence type="ECO:0000256" key="1">
    <source>
        <dbReference type="ARBA" id="ARBA00004459"/>
    </source>
</evidence>
<dbReference type="AlphaFoldDB" id="A0A6N8F9X0"/>
<gene>
    <name evidence="8" type="ORF">GNP35_12865</name>
</gene>
<keyword evidence="5" id="KW-0998">Cell outer membrane</keyword>
<keyword evidence="2" id="KW-0732">Signal</keyword>
<dbReference type="Proteomes" id="UP000439994">
    <property type="component" value="Unassembled WGS sequence"/>
</dbReference>
<dbReference type="Pfam" id="PF13627">
    <property type="entry name" value="LptM_cons"/>
    <property type="match status" value="1"/>
</dbReference>
<protein>
    <recommendedName>
        <fullName evidence="10">Lipoprotein</fullName>
    </recommendedName>
</protein>
<proteinExistence type="predicted"/>
<feature type="compositionally biased region" description="Polar residues" evidence="7">
    <location>
        <begin position="55"/>
        <end position="66"/>
    </location>
</feature>
<keyword evidence="4" id="KW-0564">Palmitate</keyword>
<evidence type="ECO:0000313" key="9">
    <source>
        <dbReference type="Proteomes" id="UP000439994"/>
    </source>
</evidence>
<dbReference type="InterPro" id="IPR032831">
    <property type="entry name" value="LptM_cons"/>
</dbReference>
<keyword evidence="9" id="KW-1185">Reference proteome</keyword>
<sequence length="66" mass="7059">MTSRLKSRIFNVSPLIAVLFLAGSITACGQKGPLYLPGDKPEKPVESKAEEKEQPSTASKPVTSTQ</sequence>
<evidence type="ECO:0000313" key="8">
    <source>
        <dbReference type="EMBL" id="MUH73296.1"/>
    </source>
</evidence>
<dbReference type="OrthoDB" id="6334810at2"/>
<evidence type="ECO:0000256" key="5">
    <source>
        <dbReference type="ARBA" id="ARBA00023237"/>
    </source>
</evidence>
<feature type="region of interest" description="Disordered" evidence="7">
    <location>
        <begin position="32"/>
        <end position="66"/>
    </location>
</feature>
<dbReference type="GO" id="GO:0009279">
    <property type="term" value="C:cell outer membrane"/>
    <property type="evidence" value="ECO:0007669"/>
    <property type="project" value="UniProtKB-SubCell"/>
</dbReference>
<comment type="subcellular location">
    <subcellularLocation>
        <location evidence="1">Cell outer membrane</location>
        <topology evidence="1">Lipid-anchor</topology>
    </subcellularLocation>
</comment>
<dbReference type="PROSITE" id="PS51257">
    <property type="entry name" value="PROKAR_LIPOPROTEIN"/>
    <property type="match status" value="1"/>
</dbReference>
<accession>A0A6N8F9X0</accession>
<dbReference type="RefSeq" id="WP_155696487.1">
    <property type="nucleotide sequence ID" value="NZ_BAAAFQ010000007.1"/>
</dbReference>
<dbReference type="NCBIfam" id="NF047847">
    <property type="entry name" value="SS_mature_LptM"/>
    <property type="match status" value="1"/>
</dbReference>
<keyword evidence="6" id="KW-0449">Lipoprotein</keyword>
<evidence type="ECO:0000256" key="6">
    <source>
        <dbReference type="ARBA" id="ARBA00023288"/>
    </source>
</evidence>
<comment type="caution">
    <text evidence="8">The sequence shown here is derived from an EMBL/GenBank/DDBJ whole genome shotgun (WGS) entry which is preliminary data.</text>
</comment>
<evidence type="ECO:0000256" key="4">
    <source>
        <dbReference type="ARBA" id="ARBA00023139"/>
    </source>
</evidence>
<evidence type="ECO:0000256" key="7">
    <source>
        <dbReference type="SAM" id="MobiDB-lite"/>
    </source>
</evidence>
<evidence type="ECO:0000256" key="3">
    <source>
        <dbReference type="ARBA" id="ARBA00023136"/>
    </source>
</evidence>
<evidence type="ECO:0008006" key="10">
    <source>
        <dbReference type="Google" id="ProtNLM"/>
    </source>
</evidence>
<keyword evidence="3" id="KW-0472">Membrane</keyword>
<organism evidence="8 9">
    <name type="scientific">Psychrosphaera haliotis</name>
    <dbReference type="NCBI Taxonomy" id="555083"/>
    <lineage>
        <taxon>Bacteria</taxon>
        <taxon>Pseudomonadati</taxon>
        <taxon>Pseudomonadota</taxon>
        <taxon>Gammaproteobacteria</taxon>
        <taxon>Alteromonadales</taxon>
        <taxon>Pseudoalteromonadaceae</taxon>
        <taxon>Psychrosphaera</taxon>
    </lineage>
</organism>
<name>A0A6N8F9X0_9GAMM</name>
<reference evidence="8 9" key="1">
    <citation type="submission" date="2019-11" db="EMBL/GenBank/DDBJ databases">
        <title>P. haliotis isolates from Z. marina roots.</title>
        <authorList>
            <person name="Cohen M."/>
            <person name="Jospin G."/>
            <person name="Eisen J.A."/>
            <person name="Coil D.A."/>
        </authorList>
    </citation>
    <scope>NUCLEOTIDE SEQUENCE [LARGE SCALE GENOMIC DNA]</scope>
    <source>
        <strain evidence="8 9">UCD-MCMsp1aY</strain>
    </source>
</reference>
<evidence type="ECO:0000256" key="2">
    <source>
        <dbReference type="ARBA" id="ARBA00022729"/>
    </source>
</evidence>